<evidence type="ECO:0000256" key="9">
    <source>
        <dbReference type="ARBA" id="ARBA00022777"/>
    </source>
</evidence>
<evidence type="ECO:0000256" key="6">
    <source>
        <dbReference type="ARBA" id="ARBA00022679"/>
    </source>
</evidence>
<dbReference type="InterPro" id="IPR050980">
    <property type="entry name" value="2C_sensor_his_kinase"/>
</dbReference>
<evidence type="ECO:0000256" key="12">
    <source>
        <dbReference type="ARBA" id="ARBA00023012"/>
    </source>
</evidence>
<evidence type="ECO:0000259" key="16">
    <source>
        <dbReference type="PROSITE" id="PS50109"/>
    </source>
</evidence>
<keyword evidence="10" id="KW-0067">ATP-binding</keyword>
<dbReference type="SMART" id="SM00304">
    <property type="entry name" value="HAMP"/>
    <property type="match status" value="1"/>
</dbReference>
<dbReference type="Pfam" id="PF00672">
    <property type="entry name" value="HAMP"/>
    <property type="match status" value="1"/>
</dbReference>
<name>A0ABX9GDN9_9BURK</name>
<evidence type="ECO:0000256" key="11">
    <source>
        <dbReference type="ARBA" id="ARBA00022989"/>
    </source>
</evidence>
<keyword evidence="7 15" id="KW-0812">Transmembrane</keyword>
<evidence type="ECO:0000256" key="7">
    <source>
        <dbReference type="ARBA" id="ARBA00022692"/>
    </source>
</evidence>
<evidence type="ECO:0000313" key="18">
    <source>
        <dbReference type="EMBL" id="RBP22469.1"/>
    </source>
</evidence>
<evidence type="ECO:0000256" key="4">
    <source>
        <dbReference type="ARBA" id="ARBA00022519"/>
    </source>
</evidence>
<evidence type="ECO:0000256" key="14">
    <source>
        <dbReference type="SAM" id="MobiDB-lite"/>
    </source>
</evidence>
<dbReference type="SUPFAM" id="SSF47384">
    <property type="entry name" value="Homodimeric domain of signal transducing histidine kinase"/>
    <property type="match status" value="1"/>
</dbReference>
<dbReference type="PRINTS" id="PR00344">
    <property type="entry name" value="BCTRLSENSOR"/>
</dbReference>
<keyword evidence="9 18" id="KW-0418">Kinase</keyword>
<dbReference type="EC" id="2.7.13.3" evidence="3"/>
<feature type="compositionally biased region" description="Pro residues" evidence="14">
    <location>
        <begin position="103"/>
        <end position="118"/>
    </location>
</feature>
<feature type="domain" description="HAMP" evidence="17">
    <location>
        <begin position="267"/>
        <end position="318"/>
    </location>
</feature>
<gene>
    <name evidence="18" type="ORF">DFP87_102205</name>
</gene>
<keyword evidence="13 15" id="KW-0472">Membrane</keyword>
<dbReference type="SUPFAM" id="SSF158472">
    <property type="entry name" value="HAMP domain-like"/>
    <property type="match status" value="1"/>
</dbReference>
<evidence type="ECO:0000256" key="1">
    <source>
        <dbReference type="ARBA" id="ARBA00000085"/>
    </source>
</evidence>
<dbReference type="InterPro" id="IPR036890">
    <property type="entry name" value="HATPase_C_sf"/>
</dbReference>
<keyword evidence="11 15" id="KW-1133">Transmembrane helix</keyword>
<keyword evidence="12" id="KW-0902">Two-component regulatory system</keyword>
<keyword evidence="6" id="KW-0808">Transferase</keyword>
<dbReference type="CDD" id="cd00075">
    <property type="entry name" value="HATPase"/>
    <property type="match status" value="1"/>
</dbReference>
<dbReference type="InterPro" id="IPR004358">
    <property type="entry name" value="Sig_transdc_His_kin-like_C"/>
</dbReference>
<dbReference type="InterPro" id="IPR003660">
    <property type="entry name" value="HAMP_dom"/>
</dbReference>
<keyword evidence="5" id="KW-0597">Phosphoprotein</keyword>
<dbReference type="InterPro" id="IPR036097">
    <property type="entry name" value="HisK_dim/P_sf"/>
</dbReference>
<evidence type="ECO:0000259" key="17">
    <source>
        <dbReference type="PROSITE" id="PS50885"/>
    </source>
</evidence>
<evidence type="ECO:0000256" key="2">
    <source>
        <dbReference type="ARBA" id="ARBA00004429"/>
    </source>
</evidence>
<organism evidence="18 19">
    <name type="scientific">Achromobacter marplatensis</name>
    <dbReference type="NCBI Taxonomy" id="470868"/>
    <lineage>
        <taxon>Bacteria</taxon>
        <taxon>Pseudomonadati</taxon>
        <taxon>Pseudomonadota</taxon>
        <taxon>Betaproteobacteria</taxon>
        <taxon>Burkholderiales</taxon>
        <taxon>Alcaligenaceae</taxon>
        <taxon>Achromobacter</taxon>
    </lineage>
</organism>
<sequence length="531" mass="58345">MRFSPGFLVPRSLRARLILLILGSVLLTQAATLVTVSYFRHKFLEDVAIGYIVTTIRTLRAAVSEVPAEDRAEFVRTASQNQWRLWSRVLPAEAKLQRFNGRRPPPPPRAAPRPPPPQSSAAQPGDTPRPPPPPPPEVRGDDHDADGDRGDDHRADARDAADRERAREEHMRRYKPEPDDIRRDLRVLVQLLNERLNDGTRVALSRGPAPEIFISLAPNSASEDVPRLREWLVIPLDRLDPPVATPFIAAWLGGLGLLLLLAVGFSWHITRPITRLADAADRLAAGQPQRVEPSGPHETRALGVRFNAMLDALAESDSVRRTLLSGLPHDLKGPLSRMWLRIELADDSKLKEGLRTDLQDMQHMVDQFIGFVRGTDPAAYRYAPIVLSDWLTERVGAWQGAGTDIHLTAADDDAPLVVQADAVALGRLLDNLIGNALNHGAPPVDVSLRREERHAVLDVADHGPGIVAERRQEALRPFSRLDDARTRTGSVGLGLALAEAIARAHGGSLELRQAESGGLCVRVKLPLSETA</sequence>
<dbReference type="EMBL" id="QNRM01000002">
    <property type="protein sequence ID" value="RBP22469.1"/>
    <property type="molecule type" value="Genomic_DNA"/>
</dbReference>
<evidence type="ECO:0000256" key="10">
    <source>
        <dbReference type="ARBA" id="ARBA00022840"/>
    </source>
</evidence>
<keyword evidence="4" id="KW-0997">Cell inner membrane</keyword>
<feature type="compositionally biased region" description="Basic and acidic residues" evidence="14">
    <location>
        <begin position="138"/>
        <end position="177"/>
    </location>
</feature>
<evidence type="ECO:0000256" key="5">
    <source>
        <dbReference type="ARBA" id="ARBA00022553"/>
    </source>
</evidence>
<feature type="transmembrane region" description="Helical" evidence="15">
    <location>
        <begin position="248"/>
        <end position="267"/>
    </location>
</feature>
<feature type="compositionally biased region" description="Pro residues" evidence="14">
    <location>
        <begin position="127"/>
        <end position="137"/>
    </location>
</feature>
<evidence type="ECO:0000313" key="19">
    <source>
        <dbReference type="Proteomes" id="UP000252124"/>
    </source>
</evidence>
<evidence type="ECO:0000256" key="15">
    <source>
        <dbReference type="SAM" id="Phobius"/>
    </source>
</evidence>
<keyword evidence="19" id="KW-1185">Reference proteome</keyword>
<evidence type="ECO:0000256" key="13">
    <source>
        <dbReference type="ARBA" id="ARBA00023136"/>
    </source>
</evidence>
<evidence type="ECO:0000256" key="8">
    <source>
        <dbReference type="ARBA" id="ARBA00022741"/>
    </source>
</evidence>
<keyword evidence="4" id="KW-1003">Cell membrane</keyword>
<dbReference type="InterPro" id="IPR003594">
    <property type="entry name" value="HATPase_dom"/>
</dbReference>
<dbReference type="Gene3D" id="3.30.565.10">
    <property type="entry name" value="Histidine kinase-like ATPase, C-terminal domain"/>
    <property type="match status" value="1"/>
</dbReference>
<dbReference type="Pfam" id="PF02518">
    <property type="entry name" value="HATPase_c"/>
    <property type="match status" value="1"/>
</dbReference>
<dbReference type="GeneID" id="99731491"/>
<dbReference type="PANTHER" id="PTHR44936:SF5">
    <property type="entry name" value="SENSOR HISTIDINE KINASE ENVZ"/>
    <property type="match status" value="1"/>
</dbReference>
<comment type="caution">
    <text evidence="18">The sequence shown here is derived from an EMBL/GenBank/DDBJ whole genome shotgun (WGS) entry which is preliminary data.</text>
</comment>
<dbReference type="InterPro" id="IPR005467">
    <property type="entry name" value="His_kinase_dom"/>
</dbReference>
<comment type="subcellular location">
    <subcellularLocation>
        <location evidence="2">Cell inner membrane</location>
        <topology evidence="2">Multi-pass membrane protein</topology>
    </subcellularLocation>
</comment>
<dbReference type="SMART" id="SM00387">
    <property type="entry name" value="HATPase_c"/>
    <property type="match status" value="1"/>
</dbReference>
<dbReference type="PROSITE" id="PS50109">
    <property type="entry name" value="HIS_KIN"/>
    <property type="match status" value="1"/>
</dbReference>
<dbReference type="Proteomes" id="UP000252124">
    <property type="component" value="Unassembled WGS sequence"/>
</dbReference>
<protein>
    <recommendedName>
        <fullName evidence="3">histidine kinase</fullName>
        <ecNumber evidence="3">2.7.13.3</ecNumber>
    </recommendedName>
</protein>
<accession>A0ABX9GDN9</accession>
<feature type="region of interest" description="Disordered" evidence="14">
    <location>
        <begin position="98"/>
        <end position="177"/>
    </location>
</feature>
<dbReference type="SUPFAM" id="SSF55874">
    <property type="entry name" value="ATPase domain of HSP90 chaperone/DNA topoisomerase II/histidine kinase"/>
    <property type="match status" value="1"/>
</dbReference>
<dbReference type="PANTHER" id="PTHR44936">
    <property type="entry name" value="SENSOR PROTEIN CREC"/>
    <property type="match status" value="1"/>
</dbReference>
<dbReference type="Gene3D" id="1.10.287.130">
    <property type="match status" value="1"/>
</dbReference>
<dbReference type="PROSITE" id="PS50885">
    <property type="entry name" value="HAMP"/>
    <property type="match status" value="1"/>
</dbReference>
<comment type="catalytic activity">
    <reaction evidence="1">
        <text>ATP + protein L-histidine = ADP + protein N-phospho-L-histidine.</text>
        <dbReference type="EC" id="2.7.13.3"/>
    </reaction>
</comment>
<keyword evidence="8" id="KW-0547">Nucleotide-binding</keyword>
<evidence type="ECO:0000256" key="3">
    <source>
        <dbReference type="ARBA" id="ARBA00012438"/>
    </source>
</evidence>
<feature type="domain" description="Histidine kinase" evidence="16">
    <location>
        <begin position="326"/>
        <end position="529"/>
    </location>
</feature>
<dbReference type="RefSeq" id="WP_088587746.1">
    <property type="nucleotide sequence ID" value="NZ_CADIJU010000006.1"/>
</dbReference>
<dbReference type="GO" id="GO:0016301">
    <property type="term" value="F:kinase activity"/>
    <property type="evidence" value="ECO:0007669"/>
    <property type="project" value="UniProtKB-KW"/>
</dbReference>
<reference evidence="18 19" key="1">
    <citation type="submission" date="2018-06" db="EMBL/GenBank/DDBJ databases">
        <title>Genomic Encyclopedia of Type Strains, Phase III (KMG-III): the genomes of soil and plant-associated and newly described type strains.</title>
        <authorList>
            <person name="Whitman W."/>
        </authorList>
    </citation>
    <scope>NUCLEOTIDE SEQUENCE [LARGE SCALE GENOMIC DNA]</scope>
    <source>
        <strain evidence="18 19">CECT 7342</strain>
    </source>
</reference>
<proteinExistence type="predicted"/>